<feature type="compositionally biased region" description="Polar residues" evidence="1">
    <location>
        <begin position="73"/>
        <end position="86"/>
    </location>
</feature>
<name>A0AAN7CMF6_9PEZI</name>
<protein>
    <submittedName>
        <fullName evidence="2">Uncharacterized protein</fullName>
    </submittedName>
</protein>
<evidence type="ECO:0000313" key="3">
    <source>
        <dbReference type="Proteomes" id="UP001303647"/>
    </source>
</evidence>
<evidence type="ECO:0000256" key="1">
    <source>
        <dbReference type="SAM" id="MobiDB-lite"/>
    </source>
</evidence>
<dbReference type="EMBL" id="MU857725">
    <property type="protein sequence ID" value="KAK4244769.1"/>
    <property type="molecule type" value="Genomic_DNA"/>
</dbReference>
<dbReference type="Proteomes" id="UP001303647">
    <property type="component" value="Unassembled WGS sequence"/>
</dbReference>
<sequence>QGVHREKPMAGSRQFVVVCTSGYTTHISLCFIRATRQKASRGGSENVVLYRASITPPAPYDDEGISWPPSPSPSRTLGNSSRPLHT</sequence>
<feature type="non-terminal residue" evidence="2">
    <location>
        <position position="1"/>
    </location>
</feature>
<gene>
    <name evidence="2" type="ORF">C7999DRAFT_17023</name>
</gene>
<comment type="caution">
    <text evidence="2">The sequence shown here is derived from an EMBL/GenBank/DDBJ whole genome shotgun (WGS) entry which is preliminary data.</text>
</comment>
<reference evidence="2" key="1">
    <citation type="journal article" date="2023" name="Mol. Phylogenet. Evol.">
        <title>Genome-scale phylogeny and comparative genomics of the fungal order Sordariales.</title>
        <authorList>
            <person name="Hensen N."/>
            <person name="Bonometti L."/>
            <person name="Westerberg I."/>
            <person name="Brannstrom I.O."/>
            <person name="Guillou S."/>
            <person name="Cros-Aarteil S."/>
            <person name="Calhoun S."/>
            <person name="Haridas S."/>
            <person name="Kuo A."/>
            <person name="Mondo S."/>
            <person name="Pangilinan J."/>
            <person name="Riley R."/>
            <person name="LaButti K."/>
            <person name="Andreopoulos B."/>
            <person name="Lipzen A."/>
            <person name="Chen C."/>
            <person name="Yan M."/>
            <person name="Daum C."/>
            <person name="Ng V."/>
            <person name="Clum A."/>
            <person name="Steindorff A."/>
            <person name="Ohm R.A."/>
            <person name="Martin F."/>
            <person name="Silar P."/>
            <person name="Natvig D.O."/>
            <person name="Lalanne C."/>
            <person name="Gautier V."/>
            <person name="Ament-Velasquez S.L."/>
            <person name="Kruys A."/>
            <person name="Hutchinson M.I."/>
            <person name="Powell A.J."/>
            <person name="Barry K."/>
            <person name="Miller A.N."/>
            <person name="Grigoriev I.V."/>
            <person name="Debuchy R."/>
            <person name="Gladieux P."/>
            <person name="Hiltunen Thoren M."/>
            <person name="Johannesson H."/>
        </authorList>
    </citation>
    <scope>NUCLEOTIDE SEQUENCE</scope>
    <source>
        <strain evidence="2">CBS 359.72</strain>
    </source>
</reference>
<dbReference type="AlphaFoldDB" id="A0AAN7CMF6"/>
<evidence type="ECO:0000313" key="2">
    <source>
        <dbReference type="EMBL" id="KAK4244769.1"/>
    </source>
</evidence>
<proteinExistence type="predicted"/>
<keyword evidence="3" id="KW-1185">Reference proteome</keyword>
<reference evidence="2" key="2">
    <citation type="submission" date="2023-05" db="EMBL/GenBank/DDBJ databases">
        <authorList>
            <consortium name="Lawrence Berkeley National Laboratory"/>
            <person name="Steindorff A."/>
            <person name="Hensen N."/>
            <person name="Bonometti L."/>
            <person name="Westerberg I."/>
            <person name="Brannstrom I.O."/>
            <person name="Guillou S."/>
            <person name="Cros-Aarteil S."/>
            <person name="Calhoun S."/>
            <person name="Haridas S."/>
            <person name="Kuo A."/>
            <person name="Mondo S."/>
            <person name="Pangilinan J."/>
            <person name="Riley R."/>
            <person name="Labutti K."/>
            <person name="Andreopoulos B."/>
            <person name="Lipzen A."/>
            <person name="Chen C."/>
            <person name="Yanf M."/>
            <person name="Daum C."/>
            <person name="Ng V."/>
            <person name="Clum A."/>
            <person name="Ohm R."/>
            <person name="Martin F."/>
            <person name="Silar P."/>
            <person name="Natvig D."/>
            <person name="Lalanne C."/>
            <person name="Gautier V."/>
            <person name="Ament-Velasquez S.L."/>
            <person name="Kruys A."/>
            <person name="Hutchinson M.I."/>
            <person name="Powell A.J."/>
            <person name="Barry K."/>
            <person name="Miller A.N."/>
            <person name="Grigoriev I.V."/>
            <person name="Debuchy R."/>
            <person name="Gladieux P."/>
            <person name="Thoren M.H."/>
            <person name="Johannesson H."/>
        </authorList>
    </citation>
    <scope>NUCLEOTIDE SEQUENCE</scope>
    <source>
        <strain evidence="2">CBS 359.72</strain>
    </source>
</reference>
<organism evidence="2 3">
    <name type="scientific">Corynascus novoguineensis</name>
    <dbReference type="NCBI Taxonomy" id="1126955"/>
    <lineage>
        <taxon>Eukaryota</taxon>
        <taxon>Fungi</taxon>
        <taxon>Dikarya</taxon>
        <taxon>Ascomycota</taxon>
        <taxon>Pezizomycotina</taxon>
        <taxon>Sordariomycetes</taxon>
        <taxon>Sordariomycetidae</taxon>
        <taxon>Sordariales</taxon>
        <taxon>Chaetomiaceae</taxon>
        <taxon>Corynascus</taxon>
    </lineage>
</organism>
<feature type="region of interest" description="Disordered" evidence="1">
    <location>
        <begin position="58"/>
        <end position="86"/>
    </location>
</feature>
<accession>A0AAN7CMF6</accession>